<dbReference type="InterPro" id="IPR038986">
    <property type="entry name" value="Clr2"/>
</dbReference>
<name>A0A4Q9P6W8_9APHY</name>
<dbReference type="GO" id="GO:0070824">
    <property type="term" value="C:SHREC complex"/>
    <property type="evidence" value="ECO:0007669"/>
    <property type="project" value="InterPro"/>
</dbReference>
<dbReference type="AlphaFoldDB" id="A0A4Q9P6W8"/>
<feature type="region of interest" description="Disordered" evidence="1">
    <location>
        <begin position="183"/>
        <end position="226"/>
    </location>
</feature>
<keyword evidence="5" id="KW-1185">Reference proteome</keyword>
<evidence type="ECO:0000313" key="5">
    <source>
        <dbReference type="Proteomes" id="UP000292082"/>
    </source>
</evidence>
<reference evidence="3 5" key="1">
    <citation type="submission" date="2019-01" db="EMBL/GenBank/DDBJ databases">
        <title>Draft genome sequences of three monokaryotic isolates of the white-rot basidiomycete fungus Dichomitus squalens.</title>
        <authorList>
            <consortium name="DOE Joint Genome Institute"/>
            <person name="Lopez S.C."/>
            <person name="Andreopoulos B."/>
            <person name="Pangilinan J."/>
            <person name="Lipzen A."/>
            <person name="Riley R."/>
            <person name="Ahrendt S."/>
            <person name="Ng V."/>
            <person name="Barry K."/>
            <person name="Daum C."/>
            <person name="Grigoriev I.V."/>
            <person name="Hilden K.S."/>
            <person name="Makela M.R."/>
            <person name="de Vries R.P."/>
        </authorList>
    </citation>
    <scope>NUCLEOTIDE SEQUENCE [LARGE SCALE GENOMIC DNA]</scope>
    <source>
        <strain evidence="4 5">CBS 464.89</strain>
        <strain evidence="3">OM18370.1</strain>
    </source>
</reference>
<dbReference type="PANTHER" id="PTHR38046">
    <property type="entry name" value="CRYPTIC LOCI REGULATOR 2"/>
    <property type="match status" value="1"/>
</dbReference>
<evidence type="ECO:0000256" key="1">
    <source>
        <dbReference type="SAM" id="MobiDB-lite"/>
    </source>
</evidence>
<gene>
    <name evidence="4" type="ORF">BD310DRAFT_833497</name>
    <name evidence="3" type="ORF">BD311DRAFT_684182</name>
</gene>
<dbReference type="GO" id="GO:0033553">
    <property type="term" value="C:rDNA heterochromatin"/>
    <property type="evidence" value="ECO:0007669"/>
    <property type="project" value="TreeGrafter"/>
</dbReference>
<proteinExistence type="predicted"/>
<dbReference type="InterPro" id="IPR031915">
    <property type="entry name" value="Clr2_N"/>
</dbReference>
<dbReference type="GO" id="GO:0030466">
    <property type="term" value="P:silent mating-type cassette heterochromatin formation"/>
    <property type="evidence" value="ECO:0007669"/>
    <property type="project" value="TreeGrafter"/>
</dbReference>
<evidence type="ECO:0000313" key="4">
    <source>
        <dbReference type="EMBL" id="TBU51829.1"/>
    </source>
</evidence>
<dbReference type="OrthoDB" id="2421327at2759"/>
<evidence type="ECO:0000259" key="2">
    <source>
        <dbReference type="Pfam" id="PF16761"/>
    </source>
</evidence>
<feature type="domain" description="Cryptic loci regulator 2 N-terminal" evidence="2">
    <location>
        <begin position="106"/>
        <end position="173"/>
    </location>
</feature>
<dbReference type="STRING" id="114155.A0A4Q9P6W8"/>
<dbReference type="Proteomes" id="UP000292082">
    <property type="component" value="Unassembled WGS sequence"/>
</dbReference>
<dbReference type="GO" id="GO:0031934">
    <property type="term" value="C:mating-type region heterochromatin"/>
    <property type="evidence" value="ECO:0007669"/>
    <property type="project" value="TreeGrafter"/>
</dbReference>
<evidence type="ECO:0000313" key="3">
    <source>
        <dbReference type="EMBL" id="TBU33793.1"/>
    </source>
</evidence>
<sequence length="226" mass="25666">MAQNTPHTLQRIYWTALYEVLLHQKTMFILLHEDTTDAAPGMQPLQTDPTPDANGEVNYYEEVETGTKIDKLWRSKLGKFLYDTVVKAELAQEGVQLPTPPDQILLSSLPEHYVLWTHKKGDLHTPRTDHYLHGSVYVDRFRSPTEFLPHLKWLLDGQPMKANGKRDCKCCYCDGSRPQGEISKDLGAYHKRGRGGGKGGRGDRGGRSKPRSSVPEAVPYKDYRVF</sequence>
<organism evidence="3">
    <name type="scientific">Dichomitus squalens</name>
    <dbReference type="NCBI Taxonomy" id="114155"/>
    <lineage>
        <taxon>Eukaryota</taxon>
        <taxon>Fungi</taxon>
        <taxon>Dikarya</taxon>
        <taxon>Basidiomycota</taxon>
        <taxon>Agaricomycotina</taxon>
        <taxon>Agaricomycetes</taxon>
        <taxon>Polyporales</taxon>
        <taxon>Polyporaceae</taxon>
        <taxon>Dichomitus</taxon>
    </lineage>
</organism>
<protein>
    <recommendedName>
        <fullName evidence="2">Cryptic loci regulator 2 N-terminal domain-containing protein</fullName>
    </recommendedName>
</protein>
<accession>A0A4Q9P6W8</accession>
<dbReference type="PANTHER" id="PTHR38046:SF1">
    <property type="entry name" value="CRYPTIC LOCI REGULATOR 2"/>
    <property type="match status" value="1"/>
</dbReference>
<dbReference type="EMBL" id="ML145282">
    <property type="protein sequence ID" value="TBU51829.1"/>
    <property type="molecule type" value="Genomic_DNA"/>
</dbReference>
<dbReference type="EMBL" id="ML143390">
    <property type="protein sequence ID" value="TBU33793.1"/>
    <property type="molecule type" value="Genomic_DNA"/>
</dbReference>
<dbReference type="Pfam" id="PF16761">
    <property type="entry name" value="Clr2_transil"/>
    <property type="match status" value="1"/>
</dbReference>
<dbReference type="Proteomes" id="UP000292957">
    <property type="component" value="Unassembled WGS sequence"/>
</dbReference>